<keyword evidence="1" id="KW-0812">Transmembrane</keyword>
<gene>
    <name evidence="2" type="ORF">GH714_037377</name>
</gene>
<organism evidence="2 3">
    <name type="scientific">Hevea brasiliensis</name>
    <name type="common">Para rubber tree</name>
    <name type="synonym">Siphonia brasiliensis</name>
    <dbReference type="NCBI Taxonomy" id="3981"/>
    <lineage>
        <taxon>Eukaryota</taxon>
        <taxon>Viridiplantae</taxon>
        <taxon>Streptophyta</taxon>
        <taxon>Embryophyta</taxon>
        <taxon>Tracheophyta</taxon>
        <taxon>Spermatophyta</taxon>
        <taxon>Magnoliopsida</taxon>
        <taxon>eudicotyledons</taxon>
        <taxon>Gunneridae</taxon>
        <taxon>Pentapetalae</taxon>
        <taxon>rosids</taxon>
        <taxon>fabids</taxon>
        <taxon>Malpighiales</taxon>
        <taxon>Euphorbiaceae</taxon>
        <taxon>Crotonoideae</taxon>
        <taxon>Micrandreae</taxon>
        <taxon>Hevea</taxon>
    </lineage>
</organism>
<evidence type="ECO:0000313" key="2">
    <source>
        <dbReference type="EMBL" id="KAF2296318.1"/>
    </source>
</evidence>
<evidence type="ECO:0000256" key="1">
    <source>
        <dbReference type="SAM" id="Phobius"/>
    </source>
</evidence>
<proteinExistence type="predicted"/>
<evidence type="ECO:0000313" key="3">
    <source>
        <dbReference type="Proteomes" id="UP000467840"/>
    </source>
</evidence>
<feature type="transmembrane region" description="Helical" evidence="1">
    <location>
        <begin position="155"/>
        <end position="173"/>
    </location>
</feature>
<comment type="caution">
    <text evidence="2">The sequence shown here is derived from an EMBL/GenBank/DDBJ whole genome shotgun (WGS) entry which is preliminary data.</text>
</comment>
<protein>
    <submittedName>
        <fullName evidence="2">Uncharacterized protein</fullName>
    </submittedName>
</protein>
<dbReference type="EMBL" id="JAAGAX010000013">
    <property type="protein sequence ID" value="KAF2296318.1"/>
    <property type="molecule type" value="Genomic_DNA"/>
</dbReference>
<reference evidence="2 3" key="1">
    <citation type="journal article" date="2020" name="Mol. Plant">
        <title>The Chromosome-Based Rubber Tree Genome Provides New Insights into Spurge Genome Evolution and Rubber Biosynthesis.</title>
        <authorList>
            <person name="Liu J."/>
            <person name="Shi C."/>
            <person name="Shi C.C."/>
            <person name="Li W."/>
            <person name="Zhang Q.J."/>
            <person name="Zhang Y."/>
            <person name="Li K."/>
            <person name="Lu H.F."/>
            <person name="Shi C."/>
            <person name="Zhu S.T."/>
            <person name="Xiao Z.Y."/>
            <person name="Nan H."/>
            <person name="Yue Y."/>
            <person name="Zhu X.G."/>
            <person name="Wu Y."/>
            <person name="Hong X.N."/>
            <person name="Fan G.Y."/>
            <person name="Tong Y."/>
            <person name="Zhang D."/>
            <person name="Mao C.L."/>
            <person name="Liu Y.L."/>
            <person name="Hao S.J."/>
            <person name="Liu W.Q."/>
            <person name="Lv M.Q."/>
            <person name="Zhang H.B."/>
            <person name="Liu Y."/>
            <person name="Hu-Tang G.R."/>
            <person name="Wang J.P."/>
            <person name="Wang J.H."/>
            <person name="Sun Y.H."/>
            <person name="Ni S.B."/>
            <person name="Chen W.B."/>
            <person name="Zhang X.C."/>
            <person name="Jiao Y.N."/>
            <person name="Eichler E.E."/>
            <person name="Li G.H."/>
            <person name="Liu X."/>
            <person name="Gao L.Z."/>
        </authorList>
    </citation>
    <scope>NUCLEOTIDE SEQUENCE [LARGE SCALE GENOMIC DNA]</scope>
    <source>
        <strain evidence="3">cv. GT1</strain>
        <tissue evidence="2">Leaf</tissue>
    </source>
</reference>
<accession>A0A6A6L7R5</accession>
<keyword evidence="1" id="KW-0472">Membrane</keyword>
<keyword evidence="3" id="KW-1185">Reference proteome</keyword>
<dbReference type="AlphaFoldDB" id="A0A6A6L7R5"/>
<keyword evidence="1" id="KW-1133">Transmembrane helix</keyword>
<feature type="transmembrane region" description="Helical" evidence="1">
    <location>
        <begin position="52"/>
        <end position="71"/>
    </location>
</feature>
<feature type="transmembrane region" description="Helical" evidence="1">
    <location>
        <begin position="125"/>
        <end position="148"/>
    </location>
</feature>
<feature type="transmembrane region" description="Helical" evidence="1">
    <location>
        <begin position="198"/>
        <end position="215"/>
    </location>
</feature>
<dbReference type="Proteomes" id="UP000467840">
    <property type="component" value="Chromosome 7"/>
</dbReference>
<sequence length="237" mass="27077">MEAVEGFGPFLRQMRQEWTQGTEDIGRFIKNCDGNRAVAIKKGLPAGREYNVPWLFIASFCAFARYLFFFLSKSALRDYICNAFITNVALRVTFIAIGIVSIWFNIAFLLSYIESIGPIVDYHEIGRVGKIAMILISSCAALVFRLLVQDIYHSYILITLTAELQVYFQLLYYSRDHSFWDVFFVASLQIIIVNLKDGNIWVLASAVLLICKLLFEKFISYSIPISQEELEISVISS</sequence>
<feature type="transmembrane region" description="Helical" evidence="1">
    <location>
        <begin position="92"/>
        <end position="113"/>
    </location>
</feature>
<name>A0A6A6L7R5_HEVBR</name>